<protein>
    <submittedName>
        <fullName evidence="1">Uncharacterized protein</fullName>
    </submittedName>
</protein>
<evidence type="ECO:0000313" key="1">
    <source>
        <dbReference type="EnsemblMetazoa" id="AATE019658-PA.1"/>
    </source>
</evidence>
<proteinExistence type="predicted"/>
<reference evidence="1" key="1">
    <citation type="submission" date="2022-08" db="UniProtKB">
        <authorList>
            <consortium name="EnsemblMetazoa"/>
        </authorList>
    </citation>
    <scope>IDENTIFICATION</scope>
    <source>
        <strain evidence="1">EBRO</strain>
    </source>
</reference>
<dbReference type="EnsemblMetazoa" id="AATE019658-RA">
    <property type="protein sequence ID" value="AATE019658-PA.1"/>
    <property type="gene ID" value="AATE019658"/>
</dbReference>
<name>A0A182JKA5_ANOAO</name>
<dbReference type="AlphaFoldDB" id="A0A182JKA5"/>
<sequence>MTWFSISTTTSRLGFPSSLGMRTVMMSGSLKIELNVLLPGGVGQQQLQVAHAVLADANLAQPPVAGHFRPGLAQHQKLRFYLELAGDVLPHLVDRVVPRKCNGDVHGTISRMLKQSQNFPKLAAPTGSDFSTSVHCSPARLVDAALVHLDVRSQL</sequence>
<dbReference type="VEuPathDB" id="VectorBase:AATE019658"/>
<accession>A0A182JKA5</accession>
<organism evidence="1">
    <name type="scientific">Anopheles atroparvus</name>
    <name type="common">European mosquito</name>
    <dbReference type="NCBI Taxonomy" id="41427"/>
    <lineage>
        <taxon>Eukaryota</taxon>
        <taxon>Metazoa</taxon>
        <taxon>Ecdysozoa</taxon>
        <taxon>Arthropoda</taxon>
        <taxon>Hexapoda</taxon>
        <taxon>Insecta</taxon>
        <taxon>Pterygota</taxon>
        <taxon>Neoptera</taxon>
        <taxon>Endopterygota</taxon>
        <taxon>Diptera</taxon>
        <taxon>Nematocera</taxon>
        <taxon>Culicoidea</taxon>
        <taxon>Culicidae</taxon>
        <taxon>Anophelinae</taxon>
        <taxon>Anopheles</taxon>
    </lineage>
</organism>